<dbReference type="InterPro" id="IPR008868">
    <property type="entry name" value="TniB"/>
</dbReference>
<dbReference type="InterPro" id="IPR027417">
    <property type="entry name" value="P-loop_NTPase"/>
</dbReference>
<dbReference type="EMBL" id="JXYQ01000002">
    <property type="protein sequence ID" value="KJA12353.1"/>
    <property type="molecule type" value="Genomic_DNA"/>
</dbReference>
<comment type="caution">
    <text evidence="1">The sequence shown here is derived from an EMBL/GenBank/DDBJ whole genome shotgun (WGS) entry which is preliminary data.</text>
</comment>
<dbReference type="AlphaFoldDB" id="A0A0D7KGL0"/>
<dbReference type="PATRIC" id="fig|80878.5.peg.848"/>
<proteinExistence type="predicted"/>
<dbReference type="Pfam" id="PF05621">
    <property type="entry name" value="TniB"/>
    <property type="match status" value="1"/>
</dbReference>
<evidence type="ECO:0008006" key="3">
    <source>
        <dbReference type="Google" id="ProtNLM"/>
    </source>
</evidence>
<sequence length="337" mass="37177">MLQTVMRTMVTMLDHAPGPPPTALPWADALLSDFPYIPHAQGNAILERLEFLLNAQASGARVVGIRLTGPTNTGKTSSVLELLRRHPPARGPTGLMCPVLLIRLQERATLVSVYRAILKALGSPAWNQGLDKNVRGMALDLMQHCGVRMVIVDEPHHLTAARSEGARVGLAQMGKVLIDEGMLVVFCGVHSIDDLLSSEELARRYPVHLATSPYRLNKPQDLKELRHFFDLVGQQWKDLEPVPLGSDDNWFVPLAATSAGAIGTAMPVLQLAVVHARSTGAKTLELKHVVLMWEQYMQQSRESHLRHLETPSGRLKNPFRSYETALEILGQLSSVKK</sequence>
<dbReference type="Proteomes" id="UP000032566">
    <property type="component" value="Unassembled WGS sequence"/>
</dbReference>
<dbReference type="STRING" id="80878.RP29_00345"/>
<keyword evidence="2" id="KW-1185">Reference proteome</keyword>
<accession>A0A0D7KGL0</accession>
<name>A0A0D7KGL0_9BURK</name>
<organism evidence="1 2">
    <name type="scientific">Acidovorax temperans</name>
    <dbReference type="NCBI Taxonomy" id="80878"/>
    <lineage>
        <taxon>Bacteria</taxon>
        <taxon>Pseudomonadati</taxon>
        <taxon>Pseudomonadota</taxon>
        <taxon>Betaproteobacteria</taxon>
        <taxon>Burkholderiales</taxon>
        <taxon>Comamonadaceae</taxon>
        <taxon>Acidovorax</taxon>
    </lineage>
</organism>
<reference evidence="1 2" key="1">
    <citation type="submission" date="2014-12" db="EMBL/GenBank/DDBJ databases">
        <title>Isolation of bacteria from lake water.</title>
        <authorList>
            <person name="Sheng K.-Y."/>
            <person name="Chin P.-S."/>
            <person name="Chan K.-G."/>
            <person name="Tan G.S."/>
        </authorList>
    </citation>
    <scope>NUCLEOTIDE SEQUENCE [LARGE SCALE GENOMIC DNA]</scope>
    <source>
        <strain evidence="1 2">KY4</strain>
    </source>
</reference>
<gene>
    <name evidence="1" type="ORF">RP29_00345</name>
</gene>
<evidence type="ECO:0000313" key="1">
    <source>
        <dbReference type="EMBL" id="KJA12353.1"/>
    </source>
</evidence>
<protein>
    <recommendedName>
        <fullName evidence="3">TniB protein</fullName>
    </recommendedName>
</protein>
<dbReference type="SUPFAM" id="SSF52540">
    <property type="entry name" value="P-loop containing nucleoside triphosphate hydrolases"/>
    <property type="match status" value="1"/>
</dbReference>
<evidence type="ECO:0000313" key="2">
    <source>
        <dbReference type="Proteomes" id="UP000032566"/>
    </source>
</evidence>
<dbReference type="Gene3D" id="3.40.50.300">
    <property type="entry name" value="P-loop containing nucleotide triphosphate hydrolases"/>
    <property type="match status" value="1"/>
</dbReference>